<evidence type="ECO:0000256" key="8">
    <source>
        <dbReference type="SAM" id="Phobius"/>
    </source>
</evidence>
<evidence type="ECO:0000259" key="9">
    <source>
        <dbReference type="PROSITE" id="PS50850"/>
    </source>
</evidence>
<evidence type="ECO:0000256" key="2">
    <source>
        <dbReference type="ARBA" id="ARBA00004236"/>
    </source>
</evidence>
<dbReference type="CDD" id="cd17323">
    <property type="entry name" value="MFS_Tpo1_MDR_like"/>
    <property type="match status" value="1"/>
</dbReference>
<dbReference type="InterPro" id="IPR011701">
    <property type="entry name" value="MFS"/>
</dbReference>
<evidence type="ECO:0000256" key="3">
    <source>
        <dbReference type="ARBA" id="ARBA00008335"/>
    </source>
</evidence>
<organism evidence="10 11">
    <name type="scientific">Colletotrichum scovillei</name>
    <dbReference type="NCBI Taxonomy" id="1209932"/>
    <lineage>
        <taxon>Eukaryota</taxon>
        <taxon>Fungi</taxon>
        <taxon>Dikarya</taxon>
        <taxon>Ascomycota</taxon>
        <taxon>Pezizomycotina</taxon>
        <taxon>Sordariomycetes</taxon>
        <taxon>Hypocreomycetidae</taxon>
        <taxon>Glomerellales</taxon>
        <taxon>Glomerellaceae</taxon>
        <taxon>Colletotrichum</taxon>
        <taxon>Colletotrichum acutatum species complex</taxon>
    </lineage>
</organism>
<evidence type="ECO:0000256" key="4">
    <source>
        <dbReference type="ARBA" id="ARBA00022475"/>
    </source>
</evidence>
<keyword evidence="6 8" id="KW-1133">Transmembrane helix</keyword>
<evidence type="ECO:0000256" key="1">
    <source>
        <dbReference type="ARBA" id="ARBA00004141"/>
    </source>
</evidence>
<evidence type="ECO:0000256" key="6">
    <source>
        <dbReference type="ARBA" id="ARBA00022989"/>
    </source>
</evidence>
<dbReference type="GO" id="GO:0022857">
    <property type="term" value="F:transmembrane transporter activity"/>
    <property type="evidence" value="ECO:0007669"/>
    <property type="project" value="InterPro"/>
</dbReference>
<feature type="transmembrane region" description="Helical" evidence="8">
    <location>
        <begin position="450"/>
        <end position="470"/>
    </location>
</feature>
<feature type="transmembrane region" description="Helical" evidence="8">
    <location>
        <begin position="40"/>
        <end position="59"/>
    </location>
</feature>
<feature type="transmembrane region" description="Helical" evidence="8">
    <location>
        <begin position="167"/>
        <end position="186"/>
    </location>
</feature>
<reference evidence="10" key="1">
    <citation type="submission" date="2021-05" db="EMBL/GenBank/DDBJ databases">
        <title>Comparative genomics of three Colletotrichum scovillei strains and genetic complementation revealed genes involved fungal growth and virulence on chili pepper.</title>
        <authorList>
            <person name="Hsieh D.-K."/>
            <person name="Chuang S.-C."/>
            <person name="Chen C.-Y."/>
            <person name="Chao Y.-T."/>
            <person name="Lu M.-Y.J."/>
            <person name="Lee M.-H."/>
            <person name="Shih M.-C."/>
        </authorList>
    </citation>
    <scope>NUCLEOTIDE SEQUENCE</scope>
    <source>
        <strain evidence="10">Coll-153</strain>
    </source>
</reference>
<evidence type="ECO:0000256" key="5">
    <source>
        <dbReference type="ARBA" id="ARBA00022692"/>
    </source>
</evidence>
<dbReference type="Gene3D" id="1.20.1250.20">
    <property type="entry name" value="MFS general substrate transporter like domains"/>
    <property type="match status" value="1"/>
</dbReference>
<gene>
    <name evidence="10" type="ORF">JMJ77_001933</name>
</gene>
<feature type="transmembrane region" description="Helical" evidence="8">
    <location>
        <begin position="357"/>
        <end position="376"/>
    </location>
</feature>
<comment type="subcellular location">
    <subcellularLocation>
        <location evidence="2">Cell membrane</location>
    </subcellularLocation>
    <subcellularLocation>
        <location evidence="1">Membrane</location>
        <topology evidence="1">Multi-pass membrane protein</topology>
    </subcellularLocation>
</comment>
<dbReference type="Proteomes" id="UP000699042">
    <property type="component" value="Unassembled WGS sequence"/>
</dbReference>
<dbReference type="PROSITE" id="PS50850">
    <property type="entry name" value="MFS"/>
    <property type="match status" value="1"/>
</dbReference>
<name>A0A9P7R9D9_9PEZI</name>
<dbReference type="PANTHER" id="PTHR23502">
    <property type="entry name" value="MAJOR FACILITATOR SUPERFAMILY"/>
    <property type="match status" value="1"/>
</dbReference>
<dbReference type="Pfam" id="PF07690">
    <property type="entry name" value="MFS_1"/>
    <property type="match status" value="1"/>
</dbReference>
<feature type="transmembrane region" description="Helical" evidence="8">
    <location>
        <begin position="134"/>
        <end position="155"/>
    </location>
</feature>
<dbReference type="EMBL" id="JAESDN010000004">
    <property type="protein sequence ID" value="KAG7051309.1"/>
    <property type="molecule type" value="Genomic_DNA"/>
</dbReference>
<proteinExistence type="inferred from homology"/>
<evidence type="ECO:0000313" key="10">
    <source>
        <dbReference type="EMBL" id="KAG7051309.1"/>
    </source>
</evidence>
<feature type="transmembrane region" description="Helical" evidence="8">
    <location>
        <begin position="79"/>
        <end position="97"/>
    </location>
</feature>
<feature type="transmembrane region" description="Helical" evidence="8">
    <location>
        <begin position="198"/>
        <end position="217"/>
    </location>
</feature>
<feature type="transmembrane region" description="Helical" evidence="8">
    <location>
        <begin position="273"/>
        <end position="292"/>
    </location>
</feature>
<comment type="caution">
    <text evidence="10">The sequence shown here is derived from an EMBL/GenBank/DDBJ whole genome shotgun (WGS) entry which is preliminary data.</text>
</comment>
<keyword evidence="5 8" id="KW-0812">Transmembrane</keyword>
<dbReference type="GO" id="GO:0005886">
    <property type="term" value="C:plasma membrane"/>
    <property type="evidence" value="ECO:0007669"/>
    <property type="project" value="UniProtKB-SubCell"/>
</dbReference>
<feature type="domain" description="Major facilitator superfamily (MFS) profile" evidence="9">
    <location>
        <begin position="41"/>
        <end position="481"/>
    </location>
</feature>
<comment type="similarity">
    <text evidence="3">Belongs to the major facilitator superfamily.</text>
</comment>
<keyword evidence="7 8" id="KW-0472">Membrane</keyword>
<feature type="transmembrane region" description="Helical" evidence="8">
    <location>
        <begin position="382"/>
        <end position="403"/>
    </location>
</feature>
<sequence length="493" mass="54141">MLDDPESMPSGQLNEQNAIAQQTDSNVHPHDWPKSQWKKILVIITSLLMVMHSTISSSLPGNAGDSIRLAFPQITDLQLVLPVSIYLVGFVLGPAFLGPMSEVKGRRPVLLATFVLYMIFTLACALAPNFPALLVFRLLSGTNAAAPVAIIGGVYADMYSTPRERGWCIALLMAVTNLGPCLGPIITGCVSPISWRWSYWVGLILAGSTLPLVLWLPETFAPVLQRKGLLDAHHGCPEPHLGVSGSEIKKGTGRHTSLATFTKSFRMLFSESILMLTCLYLSFVYSIFYLYLQAYPVIFQGTDSIYKLSTRTTGLAFLPIGVGALISGVFYMFWDIYLERSIRLGKQWTKKEEMRRLPLACAGGPIFVVAVFGLGWTCRPDIHWVVPALSGIFFGIGFVLIFIAMLNYITDAYEIYAASAHGVASTCRSIFGALLPLAGRKMYQTLGVGWASTLLGSCGLFLAAVPFVFIKYGPLIRSRSKFAREIQEAKQRD</sequence>
<dbReference type="AlphaFoldDB" id="A0A9P7R9D9"/>
<protein>
    <submittedName>
        <fullName evidence="10">Mfs dha1 multidrug resistance protein</fullName>
    </submittedName>
</protein>
<dbReference type="PANTHER" id="PTHR23502:SF74">
    <property type="entry name" value="MAJOR FACILITATOR SUPERFAMILY (MFS) PROFILE DOMAIN-CONTAINING PROTEIN"/>
    <property type="match status" value="1"/>
</dbReference>
<feature type="transmembrane region" description="Helical" evidence="8">
    <location>
        <begin position="415"/>
        <end position="438"/>
    </location>
</feature>
<dbReference type="SUPFAM" id="SSF103473">
    <property type="entry name" value="MFS general substrate transporter"/>
    <property type="match status" value="1"/>
</dbReference>
<feature type="transmembrane region" description="Helical" evidence="8">
    <location>
        <begin position="109"/>
        <end position="128"/>
    </location>
</feature>
<feature type="transmembrane region" description="Helical" evidence="8">
    <location>
        <begin position="312"/>
        <end position="337"/>
    </location>
</feature>
<accession>A0A9P7R9D9</accession>
<dbReference type="InterPro" id="IPR036259">
    <property type="entry name" value="MFS_trans_sf"/>
</dbReference>
<dbReference type="FunFam" id="1.20.1250.20:FF:000082">
    <property type="entry name" value="MFS multidrug transporter, putative"/>
    <property type="match status" value="1"/>
</dbReference>
<dbReference type="InterPro" id="IPR020846">
    <property type="entry name" value="MFS_dom"/>
</dbReference>
<keyword evidence="11" id="KW-1185">Reference proteome</keyword>
<evidence type="ECO:0000256" key="7">
    <source>
        <dbReference type="ARBA" id="ARBA00023136"/>
    </source>
</evidence>
<evidence type="ECO:0000313" key="11">
    <source>
        <dbReference type="Proteomes" id="UP000699042"/>
    </source>
</evidence>
<keyword evidence="4" id="KW-1003">Cell membrane</keyword>